<feature type="domain" description="IPO4/5-like TPR repeats" evidence="8">
    <location>
        <begin position="107"/>
        <end position="253"/>
    </location>
</feature>
<comment type="subcellular location">
    <subcellularLocation>
        <location evidence="2">Cytoplasm</location>
    </subcellularLocation>
    <subcellularLocation>
        <location evidence="1">Nucleus</location>
    </subcellularLocation>
</comment>
<accession>D7FNE2</accession>
<dbReference type="Proteomes" id="UP000002630">
    <property type="component" value="Linkage Group LG21"/>
</dbReference>
<organism evidence="9 10">
    <name type="scientific">Ectocarpus siliculosus</name>
    <name type="common">Brown alga</name>
    <name type="synonym">Conferva siliculosa</name>
    <dbReference type="NCBI Taxonomy" id="2880"/>
    <lineage>
        <taxon>Eukaryota</taxon>
        <taxon>Sar</taxon>
        <taxon>Stramenopiles</taxon>
        <taxon>Ochrophyta</taxon>
        <taxon>PX clade</taxon>
        <taxon>Phaeophyceae</taxon>
        <taxon>Ectocarpales</taxon>
        <taxon>Ectocarpaceae</taxon>
        <taxon>Ectocarpus</taxon>
    </lineage>
</organism>
<evidence type="ECO:0000256" key="2">
    <source>
        <dbReference type="ARBA" id="ARBA00004496"/>
    </source>
</evidence>
<protein>
    <recommendedName>
        <fullName evidence="8">IPO4/5-like TPR repeats domain-containing protein</fullName>
    </recommendedName>
</protein>
<dbReference type="EMBL" id="FN649746">
    <property type="protein sequence ID" value="CBJ30196.1"/>
    <property type="molecule type" value="Genomic_DNA"/>
</dbReference>
<keyword evidence="6" id="KW-0653">Protein transport</keyword>
<dbReference type="InParanoid" id="D7FNE2"/>
<evidence type="ECO:0000256" key="3">
    <source>
        <dbReference type="ARBA" id="ARBA00022448"/>
    </source>
</evidence>
<proteinExistence type="predicted"/>
<keyword evidence="3" id="KW-0813">Transport</keyword>
<dbReference type="eggNOG" id="KOG2171">
    <property type="taxonomic scope" value="Eukaryota"/>
</dbReference>
<dbReference type="SUPFAM" id="SSF48371">
    <property type="entry name" value="ARM repeat"/>
    <property type="match status" value="1"/>
</dbReference>
<dbReference type="AlphaFoldDB" id="D7FNE2"/>
<keyword evidence="10" id="KW-1185">Reference proteome</keyword>
<evidence type="ECO:0000256" key="7">
    <source>
        <dbReference type="ARBA" id="ARBA00023242"/>
    </source>
</evidence>
<dbReference type="STRING" id="2880.D7FNE2"/>
<dbReference type="InterPro" id="IPR057672">
    <property type="entry name" value="TPR_IPO4/5"/>
</dbReference>
<keyword evidence="7" id="KW-0539">Nucleus</keyword>
<keyword evidence="4" id="KW-0963">Cytoplasm</keyword>
<evidence type="ECO:0000259" key="8">
    <source>
        <dbReference type="Pfam" id="PF25780"/>
    </source>
</evidence>
<evidence type="ECO:0000256" key="4">
    <source>
        <dbReference type="ARBA" id="ARBA00022490"/>
    </source>
</evidence>
<evidence type="ECO:0000313" key="9">
    <source>
        <dbReference type="EMBL" id="CBJ30196.1"/>
    </source>
</evidence>
<dbReference type="Pfam" id="PF25780">
    <property type="entry name" value="TPR_IPO5"/>
    <property type="match status" value="1"/>
</dbReference>
<evidence type="ECO:0000256" key="5">
    <source>
        <dbReference type="ARBA" id="ARBA00022737"/>
    </source>
</evidence>
<dbReference type="EMBL" id="FN648283">
    <property type="protein sequence ID" value="CBJ30196.1"/>
    <property type="molecule type" value="Genomic_DNA"/>
</dbReference>
<dbReference type="GO" id="GO:0005737">
    <property type="term" value="C:cytoplasm"/>
    <property type="evidence" value="ECO:0007669"/>
    <property type="project" value="UniProtKB-SubCell"/>
</dbReference>
<evidence type="ECO:0000256" key="1">
    <source>
        <dbReference type="ARBA" id="ARBA00004123"/>
    </source>
</evidence>
<dbReference type="GO" id="GO:0006606">
    <property type="term" value="P:protein import into nucleus"/>
    <property type="evidence" value="ECO:0007669"/>
    <property type="project" value="InterPro"/>
</dbReference>
<dbReference type="OrthoDB" id="543373at2759"/>
<dbReference type="GO" id="GO:0005634">
    <property type="term" value="C:nucleus"/>
    <property type="evidence" value="ECO:0007669"/>
    <property type="project" value="UniProtKB-SubCell"/>
</dbReference>
<dbReference type="InterPro" id="IPR041653">
    <property type="entry name" value="Importin_rep_4"/>
</dbReference>
<dbReference type="Gene3D" id="1.25.10.10">
    <property type="entry name" value="Leucine-rich Repeat Variant"/>
    <property type="match status" value="2"/>
</dbReference>
<dbReference type="PANTHER" id="PTHR10527">
    <property type="entry name" value="IMPORTIN BETA"/>
    <property type="match status" value="1"/>
</dbReference>
<dbReference type="InterPro" id="IPR016024">
    <property type="entry name" value="ARM-type_fold"/>
</dbReference>
<keyword evidence="5" id="KW-0677">Repeat</keyword>
<dbReference type="InterPro" id="IPR011989">
    <property type="entry name" value="ARM-like"/>
</dbReference>
<dbReference type="Pfam" id="PF18808">
    <property type="entry name" value="Importin_rep_4"/>
    <property type="match status" value="1"/>
</dbReference>
<evidence type="ECO:0000256" key="6">
    <source>
        <dbReference type="ARBA" id="ARBA00022927"/>
    </source>
</evidence>
<sequence length="1122" mass="116372">MASGPPAGGIGELLGAFTSPDNGVRRRAEEAWEDMKMRLPDQVLEQVCAVLGQADGGEGGEGLRAMAAVLLRTLFDIRSDVWFRVQQQTQAGVKATLLDRLTKEPVAHIRRKLTHAIGQLAGISSATGEWPELMALTVALCDAAQQSPEMKVVGLDLVNILAEFCPGMMSPHQDGLLQMFGASLEDPTIGVRVAALKAACSFLQDSLSGPSAAVAPSLVPRIMSVVEATVNAGDESAAGDVLEALNVIAANQPLLLLGESGDQTLEMVSTAMLTLAGSPALETSTRELSLEVFTGLCECAPSVLRERGATVVNVAVPLTINMLAQPPQDFDDEEELGSWLSMSGGNGRGDEDADAEGGELSMIAASALSRMAVALGGKAVLSSAMPVCSELLGDATNWRRRKAGLLTLLLIGELLPTLVESLGGPNANMPRLEAAAAGALITFCNPERLSAEWLYAATPGRLGGEAVGLAMLRSLSGLVTGSSSVVVREEALTAVGCAAREILSATASPPPGGGGTTTSTAAPQDTDLLRGKAMEAIALMGQAVGLEVFREDAHQVIRLLLNEQGMVARDPANPQSTYTLQSLARMAGVLVEEFLPYLSEAVKPLLVALSINAEIKHSNAPDAALAKDELEAEGLTAMAVDLRGVGRQVFGVNTSLMQAKESACKTLYQYTEDLGEGFAPHAAETLAVVIPNLGPRNAIGVQVISSAIVPKLVALAEGRAAEAVAAGAGAKEVQEAQQQKPSVIRLSDERLLKTVTGLRNVAAASIGRTRAALAAAAAAAAAAGGGLGGQGGMTGAIDAAELRELEDGEEELLVSVVDATGWMIKGRKEAFLPAFEAVMRPLVLQLLDPAAPAAVPPSHRSFGLCMAIDVLEHCGEGGRNSVFQAPLLPALLQGARGDDPAAASTRQACAYGLGVAAELGGQDFDAHSAEALGLLLALVRKDPGGDNDDDDGWGEGAVRDNAVSAAFRVLIHRPGPVFAAFPPAVVGSLLDSLPITVDVAEGQVCHRRVVDLAFARHELFFGGGGDGTFHAAAVVPKLVTAIAGMMEYQSRGAGGDGYGSQEELWERQLVDRETREKAEEVVAVVKTAFAGGFQRAWEGLGEAGRRALQTPTSSVCSRAEES</sequence>
<gene>
    <name evidence="9" type="ORF">Esi_0179_0048</name>
</gene>
<reference evidence="9 10" key="1">
    <citation type="journal article" date="2010" name="Nature">
        <title>The Ectocarpus genome and the independent evolution of multicellularity in brown algae.</title>
        <authorList>
            <person name="Cock J.M."/>
            <person name="Sterck L."/>
            <person name="Rouze P."/>
            <person name="Scornet D."/>
            <person name="Allen A.E."/>
            <person name="Amoutzias G."/>
            <person name="Anthouard V."/>
            <person name="Artiguenave F."/>
            <person name="Aury J.M."/>
            <person name="Badger J.H."/>
            <person name="Beszteri B."/>
            <person name="Billiau K."/>
            <person name="Bonnet E."/>
            <person name="Bothwell J.H."/>
            <person name="Bowler C."/>
            <person name="Boyen C."/>
            <person name="Brownlee C."/>
            <person name="Carrano C.J."/>
            <person name="Charrier B."/>
            <person name="Cho G.Y."/>
            <person name="Coelho S.M."/>
            <person name="Collen J."/>
            <person name="Corre E."/>
            <person name="Da Silva C."/>
            <person name="Delage L."/>
            <person name="Delaroque N."/>
            <person name="Dittami S.M."/>
            <person name="Doulbeau S."/>
            <person name="Elias M."/>
            <person name="Farnham G."/>
            <person name="Gachon C.M."/>
            <person name="Gschloessl B."/>
            <person name="Heesch S."/>
            <person name="Jabbari K."/>
            <person name="Jubin C."/>
            <person name="Kawai H."/>
            <person name="Kimura K."/>
            <person name="Kloareg B."/>
            <person name="Kupper F.C."/>
            <person name="Lang D."/>
            <person name="Le Bail A."/>
            <person name="Leblanc C."/>
            <person name="Lerouge P."/>
            <person name="Lohr M."/>
            <person name="Lopez P.J."/>
            <person name="Martens C."/>
            <person name="Maumus F."/>
            <person name="Michel G."/>
            <person name="Miranda-Saavedra D."/>
            <person name="Morales J."/>
            <person name="Moreau H."/>
            <person name="Motomura T."/>
            <person name="Nagasato C."/>
            <person name="Napoli C.A."/>
            <person name="Nelson D.R."/>
            <person name="Nyvall-Collen P."/>
            <person name="Peters A.F."/>
            <person name="Pommier C."/>
            <person name="Potin P."/>
            <person name="Poulain J."/>
            <person name="Quesneville H."/>
            <person name="Read B."/>
            <person name="Rensing S.A."/>
            <person name="Ritter A."/>
            <person name="Rousvoal S."/>
            <person name="Samanta M."/>
            <person name="Samson G."/>
            <person name="Schroeder D.C."/>
            <person name="Segurens B."/>
            <person name="Strittmatter M."/>
            <person name="Tonon T."/>
            <person name="Tregear J.W."/>
            <person name="Valentin K."/>
            <person name="von Dassow P."/>
            <person name="Yamagishi T."/>
            <person name="Van de Peer Y."/>
            <person name="Wincker P."/>
        </authorList>
    </citation>
    <scope>NUCLEOTIDE SEQUENCE [LARGE SCALE GENOMIC DNA]</scope>
    <source>
        <strain evidence="10">Ec32 / CCAP1310/4</strain>
    </source>
</reference>
<dbReference type="InterPro" id="IPR040122">
    <property type="entry name" value="Importin_beta"/>
</dbReference>
<name>D7FNE2_ECTSI</name>
<evidence type="ECO:0000313" key="10">
    <source>
        <dbReference type="Proteomes" id="UP000002630"/>
    </source>
</evidence>